<name>A0ABV8QR42_9BACT</name>
<keyword evidence="2" id="KW-1185">Reference proteome</keyword>
<evidence type="ECO:0000313" key="2">
    <source>
        <dbReference type="Proteomes" id="UP001595907"/>
    </source>
</evidence>
<comment type="caution">
    <text evidence="1">The sequence shown here is derived from an EMBL/GenBank/DDBJ whole genome shotgun (WGS) entry which is preliminary data.</text>
</comment>
<organism evidence="1 2">
    <name type="scientific">Ferruginibacter yonginensis</name>
    <dbReference type="NCBI Taxonomy" id="1310416"/>
    <lineage>
        <taxon>Bacteria</taxon>
        <taxon>Pseudomonadati</taxon>
        <taxon>Bacteroidota</taxon>
        <taxon>Chitinophagia</taxon>
        <taxon>Chitinophagales</taxon>
        <taxon>Chitinophagaceae</taxon>
        <taxon>Ferruginibacter</taxon>
    </lineage>
</organism>
<dbReference type="Pfam" id="PF07103">
    <property type="entry name" value="DUF1365"/>
    <property type="match status" value="1"/>
</dbReference>
<dbReference type="EMBL" id="JBHSCZ010000001">
    <property type="protein sequence ID" value="MFC4262569.1"/>
    <property type="molecule type" value="Genomic_DNA"/>
</dbReference>
<dbReference type="PANTHER" id="PTHR33973:SF4">
    <property type="entry name" value="OS07G0153300 PROTEIN"/>
    <property type="match status" value="1"/>
</dbReference>
<accession>A0ABV8QR42</accession>
<sequence>MNSCLYKATVMHHRLKPKQHRFHYNVFMFYVDIAELPLLHKKLTWFSVEKFNLFSFKKKEHLQFPPHNPNTELSLRAQITTYLHSLGITITNEKIMLLTNMNVLGYNFNPVSFYYILNEVDEPLYAIAEVSNTYREMKPYFFDASTFENNQFQLNTTKYFYVSPFFDHDADFNFSLQVPGHKLHIKIDTVQQQQKVFISTLSGKRQPLTNKALLWYSLQFPLIPLRIMFLIHWNALLLWLKKIPYHPKAANPHLQQNVYRKYKSKQ</sequence>
<proteinExistence type="predicted"/>
<evidence type="ECO:0000313" key="1">
    <source>
        <dbReference type="EMBL" id="MFC4262569.1"/>
    </source>
</evidence>
<gene>
    <name evidence="1" type="ORF">ACFOWM_06755</name>
</gene>
<dbReference type="RefSeq" id="WP_379708115.1">
    <property type="nucleotide sequence ID" value="NZ_JBHSCZ010000001.1"/>
</dbReference>
<protein>
    <submittedName>
        <fullName evidence="1">DUF1365 domain-containing protein</fullName>
    </submittedName>
</protein>
<reference evidence="2" key="1">
    <citation type="journal article" date="2019" name="Int. J. Syst. Evol. Microbiol.">
        <title>The Global Catalogue of Microorganisms (GCM) 10K type strain sequencing project: providing services to taxonomists for standard genome sequencing and annotation.</title>
        <authorList>
            <consortium name="The Broad Institute Genomics Platform"/>
            <consortium name="The Broad Institute Genome Sequencing Center for Infectious Disease"/>
            <person name="Wu L."/>
            <person name="Ma J."/>
        </authorList>
    </citation>
    <scope>NUCLEOTIDE SEQUENCE [LARGE SCALE GENOMIC DNA]</scope>
    <source>
        <strain evidence="2">CECT 8289</strain>
    </source>
</reference>
<dbReference type="PANTHER" id="PTHR33973">
    <property type="entry name" value="OS07G0153300 PROTEIN"/>
    <property type="match status" value="1"/>
</dbReference>
<dbReference type="Proteomes" id="UP001595907">
    <property type="component" value="Unassembled WGS sequence"/>
</dbReference>
<dbReference type="InterPro" id="IPR010775">
    <property type="entry name" value="DUF1365"/>
</dbReference>